<comment type="similarity">
    <text evidence="1">Belongs to the ABC transporter superfamily.</text>
</comment>
<proteinExistence type="inferred from homology"/>
<evidence type="ECO:0000256" key="2">
    <source>
        <dbReference type="ARBA" id="ARBA00022448"/>
    </source>
</evidence>
<keyword evidence="3" id="KW-0547">Nucleotide-binding</keyword>
<sequence>MKIEVKNISKNFKSETVLKDVNMTLEGGHIYAFVGRNGSGKSVLLKIICGFYKPTSGEVLFDGIDYNKTNSFPPSLRALIEHPSFLNDLSGYKNLEILANIQHKIGRSEIEKAMIQVGLDPKNPKKYGTYSLGMKQKLGIAQVIMENPDIMILDEPFNGVEEETVPLLRNLLLEKKKEGKLIVIASHIKEDIQFADDIYLFQDGIVQKQR</sequence>
<protein>
    <submittedName>
        <fullName evidence="6">ATP-binding cassette domain-containing protein</fullName>
    </submittedName>
</protein>
<dbReference type="PROSITE" id="PS50893">
    <property type="entry name" value="ABC_TRANSPORTER_2"/>
    <property type="match status" value="1"/>
</dbReference>
<evidence type="ECO:0000256" key="3">
    <source>
        <dbReference type="ARBA" id="ARBA00022741"/>
    </source>
</evidence>
<accession>A0A9D0Z0H5</accession>
<keyword evidence="4 6" id="KW-0067">ATP-binding</keyword>
<dbReference type="Pfam" id="PF00005">
    <property type="entry name" value="ABC_tran"/>
    <property type="match status" value="1"/>
</dbReference>
<reference evidence="6" key="1">
    <citation type="submission" date="2020-10" db="EMBL/GenBank/DDBJ databases">
        <authorList>
            <person name="Gilroy R."/>
        </authorList>
    </citation>
    <scope>NUCLEOTIDE SEQUENCE</scope>
    <source>
        <strain evidence="6">CHK165-10780</strain>
    </source>
</reference>
<dbReference type="InterPro" id="IPR003439">
    <property type="entry name" value="ABC_transporter-like_ATP-bd"/>
</dbReference>
<dbReference type="PANTHER" id="PTHR43335">
    <property type="entry name" value="ABC TRANSPORTER, ATP-BINDING PROTEIN"/>
    <property type="match status" value="1"/>
</dbReference>
<keyword evidence="2" id="KW-0813">Transport</keyword>
<dbReference type="PANTHER" id="PTHR43335:SF4">
    <property type="entry name" value="ABC TRANSPORTER, ATP-BINDING PROTEIN"/>
    <property type="match status" value="1"/>
</dbReference>
<dbReference type="SUPFAM" id="SSF52540">
    <property type="entry name" value="P-loop containing nucleoside triphosphate hydrolases"/>
    <property type="match status" value="1"/>
</dbReference>
<evidence type="ECO:0000256" key="4">
    <source>
        <dbReference type="ARBA" id="ARBA00022840"/>
    </source>
</evidence>
<dbReference type="AlphaFoldDB" id="A0A9D0Z0H5"/>
<dbReference type="SMART" id="SM00382">
    <property type="entry name" value="AAA"/>
    <property type="match status" value="1"/>
</dbReference>
<evidence type="ECO:0000313" key="7">
    <source>
        <dbReference type="Proteomes" id="UP000886725"/>
    </source>
</evidence>
<evidence type="ECO:0000259" key="5">
    <source>
        <dbReference type="PROSITE" id="PS50893"/>
    </source>
</evidence>
<dbReference type="Proteomes" id="UP000886725">
    <property type="component" value="Unassembled WGS sequence"/>
</dbReference>
<name>A0A9D0Z0H5_9FIRM</name>
<gene>
    <name evidence="6" type="ORF">IAC85_05940</name>
</gene>
<dbReference type="Gene3D" id="3.40.50.300">
    <property type="entry name" value="P-loop containing nucleotide triphosphate hydrolases"/>
    <property type="match status" value="1"/>
</dbReference>
<dbReference type="GO" id="GO:0005524">
    <property type="term" value="F:ATP binding"/>
    <property type="evidence" value="ECO:0007669"/>
    <property type="project" value="UniProtKB-KW"/>
</dbReference>
<dbReference type="InterPro" id="IPR003593">
    <property type="entry name" value="AAA+_ATPase"/>
</dbReference>
<evidence type="ECO:0000256" key="1">
    <source>
        <dbReference type="ARBA" id="ARBA00005417"/>
    </source>
</evidence>
<feature type="domain" description="ABC transporter" evidence="5">
    <location>
        <begin position="3"/>
        <end position="210"/>
    </location>
</feature>
<comment type="caution">
    <text evidence="6">The sequence shown here is derived from an EMBL/GenBank/DDBJ whole genome shotgun (WGS) entry which is preliminary data.</text>
</comment>
<organism evidence="6 7">
    <name type="scientific">Candidatus Faecenecus gallistercoris</name>
    <dbReference type="NCBI Taxonomy" id="2840793"/>
    <lineage>
        <taxon>Bacteria</taxon>
        <taxon>Bacillati</taxon>
        <taxon>Bacillota</taxon>
        <taxon>Bacillota incertae sedis</taxon>
        <taxon>Candidatus Faecenecus</taxon>
    </lineage>
</organism>
<dbReference type="EMBL" id="DVFU01000113">
    <property type="protein sequence ID" value="HIQ65260.1"/>
    <property type="molecule type" value="Genomic_DNA"/>
</dbReference>
<dbReference type="InterPro" id="IPR027417">
    <property type="entry name" value="P-loop_NTPase"/>
</dbReference>
<dbReference type="GO" id="GO:0016887">
    <property type="term" value="F:ATP hydrolysis activity"/>
    <property type="evidence" value="ECO:0007669"/>
    <property type="project" value="InterPro"/>
</dbReference>
<dbReference type="PROSITE" id="PS00211">
    <property type="entry name" value="ABC_TRANSPORTER_1"/>
    <property type="match status" value="1"/>
</dbReference>
<reference evidence="6" key="2">
    <citation type="journal article" date="2021" name="PeerJ">
        <title>Extensive microbial diversity within the chicken gut microbiome revealed by metagenomics and culture.</title>
        <authorList>
            <person name="Gilroy R."/>
            <person name="Ravi A."/>
            <person name="Getino M."/>
            <person name="Pursley I."/>
            <person name="Horton D.L."/>
            <person name="Alikhan N.F."/>
            <person name="Baker D."/>
            <person name="Gharbi K."/>
            <person name="Hall N."/>
            <person name="Watson M."/>
            <person name="Adriaenssens E.M."/>
            <person name="Foster-Nyarko E."/>
            <person name="Jarju S."/>
            <person name="Secka A."/>
            <person name="Antonio M."/>
            <person name="Oren A."/>
            <person name="Chaudhuri R.R."/>
            <person name="La Ragione R."/>
            <person name="Hildebrand F."/>
            <person name="Pallen M.J."/>
        </authorList>
    </citation>
    <scope>NUCLEOTIDE SEQUENCE</scope>
    <source>
        <strain evidence="6">CHK165-10780</strain>
    </source>
</reference>
<evidence type="ECO:0000313" key="6">
    <source>
        <dbReference type="EMBL" id="HIQ65260.1"/>
    </source>
</evidence>
<dbReference type="InterPro" id="IPR017871">
    <property type="entry name" value="ABC_transporter-like_CS"/>
</dbReference>